<sequence>MSNRDDSIVAAIIKCANFAAIKHANQRRKDSEKTPYINHPIGVANILTDEGHVYDLDVIQAALLHDTVEDTDTTLDEIERHFGKTIRTIVDEVTDDKNLPKAERKRLQVVHAKTSSHNAKLVKLADKLYNLRDLERETPEGWTPERVKEYFLWARDVVGNLRGTNDVLEQKLDEVLERNIHKNTL</sequence>
<comment type="function">
    <text evidence="6">ppGpp hydrolyzing enzyme involved in starvation response.</text>
</comment>
<dbReference type="Pfam" id="PF13328">
    <property type="entry name" value="HD_4"/>
    <property type="match status" value="1"/>
</dbReference>
<dbReference type="KEGG" id="btab:109031301"/>
<comment type="similarity">
    <text evidence="7">Belongs to the MESH1 family.</text>
</comment>
<keyword evidence="2" id="KW-0479">Metal-binding</keyword>
<protein>
    <recommendedName>
        <fullName evidence="8">Guanosine-3',5'-bis(diphosphate) 3'-pyrophosphohydrolase MESH1</fullName>
        <ecNumber evidence="5">3.1.7.2</ecNumber>
    </recommendedName>
    <alternativeName>
        <fullName evidence="9">Metazoan SpoT homolog 1</fullName>
    </alternativeName>
    <alternativeName>
        <fullName evidence="10">Penta-phosphate guanosine-3'-pyrophosphohydrolase</fullName>
    </alternativeName>
</protein>
<reference evidence="13" key="1">
    <citation type="submission" date="2021-12" db="EMBL/GenBank/DDBJ databases">
        <authorList>
            <person name="King R."/>
        </authorList>
    </citation>
    <scope>NUCLEOTIDE SEQUENCE</scope>
</reference>
<dbReference type="CDD" id="cd00077">
    <property type="entry name" value="HDc"/>
    <property type="match status" value="1"/>
</dbReference>
<dbReference type="Proteomes" id="UP001152759">
    <property type="component" value="Chromosome 4"/>
</dbReference>
<dbReference type="InterPro" id="IPR006674">
    <property type="entry name" value="HD_domain"/>
</dbReference>
<evidence type="ECO:0000313" key="14">
    <source>
        <dbReference type="Proteomes" id="UP001152759"/>
    </source>
</evidence>
<evidence type="ECO:0000313" key="13">
    <source>
        <dbReference type="EMBL" id="CAH0387932.1"/>
    </source>
</evidence>
<dbReference type="AlphaFoldDB" id="A0A9P0AAZ8"/>
<evidence type="ECO:0000256" key="10">
    <source>
        <dbReference type="ARBA" id="ARBA00041770"/>
    </source>
</evidence>
<dbReference type="PANTHER" id="PTHR46246:SF1">
    <property type="entry name" value="GUANOSINE-3',5'-BIS(DIPHOSPHATE) 3'-PYROPHOSPHOHYDROLASE MESH1"/>
    <property type="match status" value="1"/>
</dbReference>
<dbReference type="EMBL" id="OU963865">
    <property type="protein sequence ID" value="CAH0387932.1"/>
    <property type="molecule type" value="Genomic_DNA"/>
</dbReference>
<gene>
    <name evidence="13" type="ORF">BEMITA_LOCUS6889</name>
</gene>
<evidence type="ECO:0000256" key="3">
    <source>
        <dbReference type="ARBA" id="ARBA00022801"/>
    </source>
</evidence>
<dbReference type="EC" id="3.1.7.2" evidence="5"/>
<feature type="domain" description="HD" evidence="12">
    <location>
        <begin position="36"/>
        <end position="131"/>
    </location>
</feature>
<evidence type="ECO:0000259" key="12">
    <source>
        <dbReference type="PROSITE" id="PS51831"/>
    </source>
</evidence>
<evidence type="ECO:0000256" key="6">
    <source>
        <dbReference type="ARBA" id="ARBA00037781"/>
    </source>
</evidence>
<dbReference type="GO" id="GO:0008893">
    <property type="term" value="F:guanosine-3',5'-bis(diphosphate) 3'-diphosphatase activity"/>
    <property type="evidence" value="ECO:0007669"/>
    <property type="project" value="UniProtKB-EC"/>
</dbReference>
<dbReference type="SMART" id="SM00471">
    <property type="entry name" value="HDc"/>
    <property type="match status" value="1"/>
</dbReference>
<evidence type="ECO:0000256" key="2">
    <source>
        <dbReference type="ARBA" id="ARBA00022723"/>
    </source>
</evidence>
<dbReference type="Gene3D" id="1.10.3210.10">
    <property type="entry name" value="Hypothetical protein af1432"/>
    <property type="match status" value="1"/>
</dbReference>
<comment type="catalytic activity">
    <reaction evidence="11">
        <text>guanosine 3',5'-bis(diphosphate) + H2O = GDP + diphosphate + H(+)</text>
        <dbReference type="Rhea" id="RHEA:14253"/>
        <dbReference type="ChEBI" id="CHEBI:15377"/>
        <dbReference type="ChEBI" id="CHEBI:15378"/>
        <dbReference type="ChEBI" id="CHEBI:33019"/>
        <dbReference type="ChEBI" id="CHEBI:58189"/>
        <dbReference type="ChEBI" id="CHEBI:77828"/>
        <dbReference type="EC" id="3.1.7.2"/>
    </reaction>
</comment>
<dbReference type="PROSITE" id="PS51831">
    <property type="entry name" value="HD"/>
    <property type="match status" value="1"/>
</dbReference>
<evidence type="ECO:0000256" key="7">
    <source>
        <dbReference type="ARBA" id="ARBA00038354"/>
    </source>
</evidence>
<evidence type="ECO:0000256" key="11">
    <source>
        <dbReference type="ARBA" id="ARBA00047968"/>
    </source>
</evidence>
<accession>A0A9P0AAZ8</accession>
<evidence type="ECO:0000256" key="4">
    <source>
        <dbReference type="ARBA" id="ARBA00023211"/>
    </source>
</evidence>
<dbReference type="FunFam" id="1.10.3210.10:FF:000012">
    <property type="entry name" value="HD domain containing 3"/>
    <property type="match status" value="1"/>
</dbReference>
<proteinExistence type="inferred from homology"/>
<evidence type="ECO:0000256" key="9">
    <source>
        <dbReference type="ARBA" id="ARBA00041464"/>
    </source>
</evidence>
<name>A0A9P0AAZ8_BEMTA</name>
<evidence type="ECO:0000256" key="1">
    <source>
        <dbReference type="ARBA" id="ARBA00001936"/>
    </source>
</evidence>
<dbReference type="InterPro" id="IPR003607">
    <property type="entry name" value="HD/PDEase_dom"/>
</dbReference>
<dbReference type="PANTHER" id="PTHR46246">
    <property type="entry name" value="GUANOSINE-3',5'-BIS(DIPHOSPHATE) 3'-PYROPHOSPHOHYDROLASE MESH1"/>
    <property type="match status" value="1"/>
</dbReference>
<organism evidence="13 14">
    <name type="scientific">Bemisia tabaci</name>
    <name type="common">Sweetpotato whitefly</name>
    <name type="synonym">Aleurodes tabaci</name>
    <dbReference type="NCBI Taxonomy" id="7038"/>
    <lineage>
        <taxon>Eukaryota</taxon>
        <taxon>Metazoa</taxon>
        <taxon>Ecdysozoa</taxon>
        <taxon>Arthropoda</taxon>
        <taxon>Hexapoda</taxon>
        <taxon>Insecta</taxon>
        <taxon>Pterygota</taxon>
        <taxon>Neoptera</taxon>
        <taxon>Paraneoptera</taxon>
        <taxon>Hemiptera</taxon>
        <taxon>Sternorrhyncha</taxon>
        <taxon>Aleyrodoidea</taxon>
        <taxon>Aleyrodidae</taxon>
        <taxon>Aleyrodinae</taxon>
        <taxon>Bemisia</taxon>
    </lineage>
</organism>
<keyword evidence="4" id="KW-0464">Manganese</keyword>
<dbReference type="InterPro" id="IPR052194">
    <property type="entry name" value="MESH1"/>
</dbReference>
<keyword evidence="14" id="KW-1185">Reference proteome</keyword>
<keyword evidence="3" id="KW-0378">Hydrolase</keyword>
<evidence type="ECO:0000256" key="8">
    <source>
        <dbReference type="ARBA" id="ARBA00040793"/>
    </source>
</evidence>
<dbReference type="GO" id="GO:0046872">
    <property type="term" value="F:metal ion binding"/>
    <property type="evidence" value="ECO:0007669"/>
    <property type="project" value="UniProtKB-KW"/>
</dbReference>
<comment type="cofactor">
    <cofactor evidence="1">
        <name>Mn(2+)</name>
        <dbReference type="ChEBI" id="CHEBI:29035"/>
    </cofactor>
</comment>
<dbReference type="SUPFAM" id="SSF109604">
    <property type="entry name" value="HD-domain/PDEase-like"/>
    <property type="match status" value="1"/>
</dbReference>
<evidence type="ECO:0000256" key="5">
    <source>
        <dbReference type="ARBA" id="ARBA00024387"/>
    </source>
</evidence>